<organism evidence="3 4">
    <name type="scientific">Shewanella intestini</name>
    <dbReference type="NCBI Taxonomy" id="2017544"/>
    <lineage>
        <taxon>Bacteria</taxon>
        <taxon>Pseudomonadati</taxon>
        <taxon>Pseudomonadota</taxon>
        <taxon>Gammaproteobacteria</taxon>
        <taxon>Alteromonadales</taxon>
        <taxon>Shewanellaceae</taxon>
        <taxon>Shewanella</taxon>
    </lineage>
</organism>
<dbReference type="Gene3D" id="3.40.1740.10">
    <property type="entry name" value="VC0467-like"/>
    <property type="match status" value="1"/>
</dbReference>
<evidence type="ECO:0000256" key="2">
    <source>
        <dbReference type="HAMAP-Rule" id="MF_00758"/>
    </source>
</evidence>
<reference evidence="3 4" key="1">
    <citation type="submission" date="2020-02" db="EMBL/GenBank/DDBJ databases">
        <title>Shewanella WXL01 sp. nov., a marine bacterium isolated from green algae in Luhuitou Fringing Reef (Northern South China Sea).</title>
        <authorList>
            <person name="Wang X."/>
        </authorList>
    </citation>
    <scope>NUCLEOTIDE SEQUENCE [LARGE SCALE GENOMIC DNA]</scope>
    <source>
        <strain evidence="3 4">MCCC 1A01895</strain>
    </source>
</reference>
<comment type="caution">
    <text evidence="3">The sequence shown here is derived from an EMBL/GenBank/DDBJ whole genome shotgun (WGS) entry which is preliminary data.</text>
</comment>
<evidence type="ECO:0000313" key="4">
    <source>
        <dbReference type="Proteomes" id="UP000811844"/>
    </source>
</evidence>
<sequence>MESLQGSMLIAMPSLDDTFFERSVIYICKHNEKGAMGLVINRPVGIDVQNLLEQMELNPAPEVAFNLSSQVVMGGPVSTERGYVLHSPQTGWSNSFQVSDFCMLTSSRDVLASLGSDNSPQDYIVALGYAGWRKDQLEQELTDNTWLTIKATPELLYHIDHDDLWQQATKALGFDIWQLTTQAGHA</sequence>
<dbReference type="HAMAP" id="MF_00758">
    <property type="entry name" value="UPF0301"/>
    <property type="match status" value="1"/>
</dbReference>
<dbReference type="InterPro" id="IPR003774">
    <property type="entry name" value="AlgH-like"/>
</dbReference>
<name>A0ABS5I4C2_9GAMM</name>
<dbReference type="PANTHER" id="PTHR30327:SF1">
    <property type="entry name" value="UPF0301 PROTEIN YQGE"/>
    <property type="match status" value="1"/>
</dbReference>
<evidence type="ECO:0000313" key="3">
    <source>
        <dbReference type="EMBL" id="MBR9728215.1"/>
    </source>
</evidence>
<dbReference type="NCBIfam" id="NF001266">
    <property type="entry name" value="PRK00228.1-1"/>
    <property type="match status" value="1"/>
</dbReference>
<accession>A0ABS5I4C2</accession>
<keyword evidence="4" id="KW-1185">Reference proteome</keyword>
<dbReference type="RefSeq" id="WP_153662754.1">
    <property type="nucleotide sequence ID" value="NZ_JAAIKR010000008.1"/>
</dbReference>
<dbReference type="EMBL" id="JAAIKR010000008">
    <property type="protein sequence ID" value="MBR9728215.1"/>
    <property type="molecule type" value="Genomic_DNA"/>
</dbReference>
<dbReference type="PANTHER" id="PTHR30327">
    <property type="entry name" value="UNCHARACTERIZED PROTEIN YQGE"/>
    <property type="match status" value="1"/>
</dbReference>
<dbReference type="Pfam" id="PF02622">
    <property type="entry name" value="DUF179"/>
    <property type="match status" value="1"/>
</dbReference>
<dbReference type="Proteomes" id="UP000811844">
    <property type="component" value="Unassembled WGS sequence"/>
</dbReference>
<proteinExistence type="inferred from homology"/>
<dbReference type="SUPFAM" id="SSF143456">
    <property type="entry name" value="VC0467-like"/>
    <property type="match status" value="1"/>
</dbReference>
<protein>
    <recommendedName>
        <fullName evidence="2">UPF0301 protein G3R48_09520</fullName>
    </recommendedName>
</protein>
<evidence type="ECO:0000256" key="1">
    <source>
        <dbReference type="ARBA" id="ARBA00009600"/>
    </source>
</evidence>
<gene>
    <name evidence="3" type="ORF">G3R48_09520</name>
</gene>
<comment type="similarity">
    <text evidence="1 2">Belongs to the UPF0301 (AlgH) family.</text>
</comment>